<feature type="binding site" evidence="9">
    <location>
        <position position="214"/>
    </location>
    <ligand>
        <name>1-deoxy-D-xylulose 5-phosphate</name>
        <dbReference type="ChEBI" id="CHEBI:57792"/>
    </ligand>
</feature>
<dbReference type="EMBL" id="MZGX01000001">
    <property type="protein sequence ID" value="OPX46213.1"/>
    <property type="molecule type" value="Genomic_DNA"/>
</dbReference>
<dbReference type="Pfam" id="PF13288">
    <property type="entry name" value="DXPR_C"/>
    <property type="match status" value="1"/>
</dbReference>
<evidence type="ECO:0000259" key="11">
    <source>
        <dbReference type="Pfam" id="PF08436"/>
    </source>
</evidence>
<dbReference type="Gene3D" id="3.40.50.720">
    <property type="entry name" value="NAD(P)-binding Rossmann-like Domain"/>
    <property type="match status" value="1"/>
</dbReference>
<dbReference type="Pfam" id="PF02670">
    <property type="entry name" value="DXP_reductoisom"/>
    <property type="match status" value="1"/>
</dbReference>
<feature type="binding site" evidence="9">
    <location>
        <position position="173"/>
    </location>
    <ligand>
        <name>1-deoxy-D-xylulose 5-phosphate</name>
        <dbReference type="ChEBI" id="CHEBI:57792"/>
    </ligand>
</feature>
<feature type="binding site" evidence="9">
    <location>
        <position position="147"/>
    </location>
    <ligand>
        <name>Mn(2+)</name>
        <dbReference type="ChEBI" id="CHEBI:29035"/>
    </ligand>
</feature>
<dbReference type="GO" id="GO:0070402">
    <property type="term" value="F:NADPH binding"/>
    <property type="evidence" value="ECO:0007669"/>
    <property type="project" value="InterPro"/>
</dbReference>
<feature type="binding site" evidence="9">
    <location>
        <position position="196"/>
    </location>
    <ligand>
        <name>1-deoxy-D-xylulose 5-phosphate</name>
        <dbReference type="ChEBI" id="CHEBI:57792"/>
    </ligand>
</feature>
<feature type="binding site" evidence="9">
    <location>
        <position position="149"/>
    </location>
    <ligand>
        <name>Mn(2+)</name>
        <dbReference type="ChEBI" id="CHEBI:29035"/>
    </ligand>
</feature>
<dbReference type="RefSeq" id="WP_080062538.1">
    <property type="nucleotide sequence ID" value="NZ_MZGX01000001.1"/>
</dbReference>
<dbReference type="PANTHER" id="PTHR30525:SF0">
    <property type="entry name" value="1-DEOXY-D-XYLULOSE 5-PHOSPHATE REDUCTOISOMERASE, CHLOROPLASTIC"/>
    <property type="match status" value="1"/>
</dbReference>
<feature type="binding site" evidence="9">
    <location>
        <position position="121"/>
    </location>
    <ligand>
        <name>NADPH</name>
        <dbReference type="ChEBI" id="CHEBI:57783"/>
    </ligand>
</feature>
<comment type="pathway">
    <text evidence="1 9">Isoprenoid biosynthesis; isopentenyl diphosphate biosynthesis via DXP pathway; isopentenyl diphosphate from 1-deoxy-D-xylulose 5-phosphate: step 1/6.</text>
</comment>
<dbReference type="STRING" id="48256.CLHUN_00290"/>
<feature type="binding site" evidence="9">
    <location>
        <position position="13"/>
    </location>
    <ligand>
        <name>NADPH</name>
        <dbReference type="ChEBI" id="CHEBI:57783"/>
    </ligand>
</feature>
<dbReference type="InterPro" id="IPR013644">
    <property type="entry name" value="DXP_reductoisomerase_C"/>
</dbReference>
<keyword evidence="5 9" id="KW-0560">Oxidoreductase</keyword>
<dbReference type="SUPFAM" id="SSF55347">
    <property type="entry name" value="Glyceraldehyde-3-phosphate dehydrogenase-like, C-terminal domain"/>
    <property type="match status" value="1"/>
</dbReference>
<evidence type="ECO:0000259" key="10">
    <source>
        <dbReference type="Pfam" id="PF02670"/>
    </source>
</evidence>
<feature type="domain" description="1-deoxy-D-xylulose 5-phosphate reductoisomerase N-terminal" evidence="10">
    <location>
        <begin position="5"/>
        <end position="129"/>
    </location>
</feature>
<evidence type="ECO:0000259" key="12">
    <source>
        <dbReference type="Pfam" id="PF13288"/>
    </source>
</evidence>
<proteinExistence type="inferred from homology"/>
<organism evidence="13 14">
    <name type="scientific">Ruminiclostridium hungatei</name>
    <name type="common">Clostridium hungatei</name>
    <dbReference type="NCBI Taxonomy" id="48256"/>
    <lineage>
        <taxon>Bacteria</taxon>
        <taxon>Bacillati</taxon>
        <taxon>Bacillota</taxon>
        <taxon>Clostridia</taxon>
        <taxon>Eubacteriales</taxon>
        <taxon>Oscillospiraceae</taxon>
        <taxon>Ruminiclostridium</taxon>
    </lineage>
</organism>
<dbReference type="InterPro" id="IPR003821">
    <property type="entry name" value="DXP_reductoisomerase"/>
</dbReference>
<comment type="catalytic activity">
    <reaction evidence="8">
        <text>2-C-methyl-D-erythritol 4-phosphate + NADP(+) = 1-deoxy-D-xylulose 5-phosphate + NADPH + H(+)</text>
        <dbReference type="Rhea" id="RHEA:13717"/>
        <dbReference type="ChEBI" id="CHEBI:15378"/>
        <dbReference type="ChEBI" id="CHEBI:57783"/>
        <dbReference type="ChEBI" id="CHEBI:57792"/>
        <dbReference type="ChEBI" id="CHEBI:58262"/>
        <dbReference type="ChEBI" id="CHEBI:58349"/>
        <dbReference type="EC" id="1.1.1.267"/>
    </reaction>
    <physiologicalReaction direction="right-to-left" evidence="8">
        <dbReference type="Rhea" id="RHEA:13719"/>
    </physiologicalReaction>
</comment>
<gene>
    <name evidence="9 13" type="primary">dxr</name>
    <name evidence="13" type="ORF">CLHUN_00290</name>
</gene>
<dbReference type="GO" id="GO:0030604">
    <property type="term" value="F:1-deoxy-D-xylulose-5-phosphate reductoisomerase activity"/>
    <property type="evidence" value="ECO:0007669"/>
    <property type="project" value="UniProtKB-UniRule"/>
</dbReference>
<dbReference type="GO" id="GO:0051484">
    <property type="term" value="P:isopentenyl diphosphate biosynthetic process, methylerythritol 4-phosphate pathway involved in terpenoid biosynthetic process"/>
    <property type="evidence" value="ECO:0007669"/>
    <property type="project" value="UniProtKB-ARBA"/>
</dbReference>
<evidence type="ECO:0000256" key="1">
    <source>
        <dbReference type="ARBA" id="ARBA00005094"/>
    </source>
</evidence>
<dbReference type="NCBIfam" id="NF009114">
    <property type="entry name" value="PRK12464.1"/>
    <property type="match status" value="1"/>
</dbReference>
<dbReference type="AlphaFoldDB" id="A0A1V4SR05"/>
<feature type="binding site" evidence="9">
    <location>
        <position position="37"/>
    </location>
    <ligand>
        <name>NADPH</name>
        <dbReference type="ChEBI" id="CHEBI:57783"/>
    </ligand>
</feature>
<evidence type="ECO:0000313" key="13">
    <source>
        <dbReference type="EMBL" id="OPX46213.1"/>
    </source>
</evidence>
<feature type="binding site" evidence="9">
    <location>
        <position position="218"/>
    </location>
    <ligand>
        <name>1-deoxy-D-xylulose 5-phosphate</name>
        <dbReference type="ChEBI" id="CHEBI:57792"/>
    </ligand>
</feature>
<comment type="similarity">
    <text evidence="2 9">Belongs to the DXR family.</text>
</comment>
<feature type="binding site" evidence="9">
    <location>
        <position position="209"/>
    </location>
    <ligand>
        <name>1-deoxy-D-xylulose 5-phosphate</name>
        <dbReference type="ChEBI" id="CHEBI:57792"/>
    </ligand>
</feature>
<dbReference type="SUPFAM" id="SSF69055">
    <property type="entry name" value="1-deoxy-D-xylulose-5-phosphate reductoisomerase, C-terminal domain"/>
    <property type="match status" value="1"/>
</dbReference>
<dbReference type="OrthoDB" id="9806546at2"/>
<evidence type="ECO:0000256" key="3">
    <source>
        <dbReference type="ARBA" id="ARBA00022723"/>
    </source>
</evidence>
<comment type="function">
    <text evidence="9">Catalyzes the NADPH-dependent rearrangement and reduction of 1-deoxy-D-xylulose-5-phosphate (DXP) to 2-C-methyl-D-erythritol 4-phosphate (MEP).</text>
</comment>
<keyword evidence="3 9" id="KW-0479">Metal-binding</keyword>
<feature type="binding site" evidence="9">
    <location>
        <position position="218"/>
    </location>
    <ligand>
        <name>Mn(2+)</name>
        <dbReference type="ChEBI" id="CHEBI:29035"/>
    </ligand>
</feature>
<feature type="domain" description="DXP reductoisomerase C-terminal" evidence="12">
    <location>
        <begin position="258"/>
        <end position="374"/>
    </location>
</feature>
<dbReference type="InterPro" id="IPR026877">
    <property type="entry name" value="DXPR_C"/>
</dbReference>
<keyword evidence="13" id="KW-0413">Isomerase</keyword>
<feature type="binding site" evidence="9">
    <location>
        <position position="202"/>
    </location>
    <ligand>
        <name>NADPH</name>
        <dbReference type="ChEBI" id="CHEBI:57783"/>
    </ligand>
</feature>
<dbReference type="FunFam" id="3.40.50.720:FF:000045">
    <property type="entry name" value="1-deoxy-D-xylulose 5-phosphate reductoisomerase"/>
    <property type="match status" value="1"/>
</dbReference>
<dbReference type="Gene3D" id="1.10.1740.10">
    <property type="match status" value="1"/>
</dbReference>
<feature type="binding site" evidence="9">
    <location>
        <position position="12"/>
    </location>
    <ligand>
        <name>NADPH</name>
        <dbReference type="ChEBI" id="CHEBI:57783"/>
    </ligand>
</feature>
<dbReference type="GO" id="GO:0030145">
    <property type="term" value="F:manganese ion binding"/>
    <property type="evidence" value="ECO:0007669"/>
    <property type="project" value="TreeGrafter"/>
</dbReference>
<dbReference type="Proteomes" id="UP000191554">
    <property type="component" value="Unassembled WGS sequence"/>
</dbReference>
<evidence type="ECO:0000256" key="4">
    <source>
        <dbReference type="ARBA" id="ARBA00022857"/>
    </source>
</evidence>
<sequence length="387" mass="42300">MAKVISILGSTGSIGVQTLDVARNLGIKVAAMSANSNIDLLEKQVHEFKPQLVSVADEKLAAELKNRLAGIKVQVLWGLEGMLRTVDIQGSDTVVTSVVGTAGLIPTMHAIKNRKNIALANKETLVTAGQLVMQEAGVQGVRIFPVDSEHSAIYQCLMGNDEKQVEKIILTASGGPFRGRTLEELRDITPAQALKHPNWSMGSKITIDSATLMNKGLEVIEAKWLFDKGLDKIQVLVHPQSIIHSMIEYIDGSVMAQLGSPDMRIPIQFALTFPDRQPNNFPKLDLLKTSQLTFEKPDVETFRCLQLAFDALKEGGTMPAAMNAANETAVAAFLKNRISFTGIPDIIERVMLAHTVNICPCLDDIIEIDGWARRQAEKEIKGQTDIL</sequence>
<comment type="caution">
    <text evidence="13">The sequence shown here is derived from an EMBL/GenBank/DDBJ whole genome shotgun (WGS) entry which is preliminary data.</text>
</comment>
<evidence type="ECO:0000256" key="6">
    <source>
        <dbReference type="ARBA" id="ARBA00023211"/>
    </source>
</evidence>
<evidence type="ECO:0000256" key="5">
    <source>
        <dbReference type="ARBA" id="ARBA00023002"/>
    </source>
</evidence>
<feature type="domain" description="1-deoxy-D-xylulose 5-phosphate reductoisomerase C-terminal" evidence="11">
    <location>
        <begin position="143"/>
        <end position="226"/>
    </location>
</feature>
<dbReference type="SUPFAM" id="SSF51735">
    <property type="entry name" value="NAD(P)-binding Rossmann-fold domains"/>
    <property type="match status" value="1"/>
</dbReference>
<evidence type="ECO:0000256" key="7">
    <source>
        <dbReference type="ARBA" id="ARBA00023229"/>
    </source>
</evidence>
<dbReference type="InterPro" id="IPR036291">
    <property type="entry name" value="NAD(P)-bd_dom_sf"/>
</dbReference>
<dbReference type="HAMAP" id="MF_00183">
    <property type="entry name" value="DXP_reductoisom"/>
    <property type="match status" value="1"/>
</dbReference>
<dbReference type="EC" id="1.1.1.267" evidence="9"/>
<feature type="binding site" evidence="9">
    <location>
        <position position="148"/>
    </location>
    <ligand>
        <name>1-deoxy-D-xylulose 5-phosphate</name>
        <dbReference type="ChEBI" id="CHEBI:57792"/>
    </ligand>
</feature>
<feature type="binding site" evidence="9">
    <location>
        <position position="14"/>
    </location>
    <ligand>
        <name>NADPH</name>
        <dbReference type="ChEBI" id="CHEBI:57783"/>
    </ligand>
</feature>
<keyword evidence="6 9" id="KW-0464">Manganese</keyword>
<feature type="binding site" evidence="9">
    <location>
        <position position="215"/>
    </location>
    <ligand>
        <name>1-deoxy-D-xylulose 5-phosphate</name>
        <dbReference type="ChEBI" id="CHEBI:57792"/>
    </ligand>
</feature>
<comment type="cofactor">
    <cofactor evidence="9">
        <name>Mg(2+)</name>
        <dbReference type="ChEBI" id="CHEBI:18420"/>
    </cofactor>
    <cofactor evidence="9">
        <name>Mn(2+)</name>
        <dbReference type="ChEBI" id="CHEBI:29035"/>
    </cofactor>
</comment>
<evidence type="ECO:0000256" key="9">
    <source>
        <dbReference type="HAMAP-Rule" id="MF_00183"/>
    </source>
</evidence>
<dbReference type="Pfam" id="PF08436">
    <property type="entry name" value="DXP_redisom_C"/>
    <property type="match status" value="1"/>
</dbReference>
<keyword evidence="4 9" id="KW-0521">NADP</keyword>
<evidence type="ECO:0000256" key="2">
    <source>
        <dbReference type="ARBA" id="ARBA00006825"/>
    </source>
</evidence>
<comment type="caution">
    <text evidence="9">Lacks conserved residue(s) required for the propagation of feature annotation.</text>
</comment>
<evidence type="ECO:0000256" key="8">
    <source>
        <dbReference type="ARBA" id="ARBA00048543"/>
    </source>
</evidence>
<dbReference type="PIRSF" id="PIRSF006205">
    <property type="entry name" value="Dxp_reductismrs"/>
    <property type="match status" value="1"/>
</dbReference>
<accession>A0A1V4SR05</accession>
<feature type="binding site" evidence="9">
    <location>
        <position position="11"/>
    </location>
    <ligand>
        <name>NADPH</name>
        <dbReference type="ChEBI" id="CHEBI:57783"/>
    </ligand>
</feature>
<reference evidence="13 14" key="1">
    <citation type="submission" date="2017-03" db="EMBL/GenBank/DDBJ databases">
        <title>Genome sequence of Clostridium hungatei DSM 14427.</title>
        <authorList>
            <person name="Poehlein A."/>
            <person name="Daniel R."/>
        </authorList>
    </citation>
    <scope>NUCLEOTIDE SEQUENCE [LARGE SCALE GENOMIC DNA]</scope>
    <source>
        <strain evidence="13 14">DSM 14427</strain>
    </source>
</reference>
<keyword evidence="9" id="KW-0460">Magnesium</keyword>
<dbReference type="InterPro" id="IPR036169">
    <property type="entry name" value="DXPR_C_sf"/>
</dbReference>
<feature type="binding site" evidence="9">
    <location>
        <position position="123"/>
    </location>
    <ligand>
        <name>NADPH</name>
        <dbReference type="ChEBI" id="CHEBI:57783"/>
    </ligand>
</feature>
<keyword evidence="14" id="KW-1185">Reference proteome</keyword>
<feature type="binding site" evidence="9">
    <location>
        <position position="122"/>
    </location>
    <ligand>
        <name>1-deoxy-D-xylulose 5-phosphate</name>
        <dbReference type="ChEBI" id="CHEBI:57792"/>
    </ligand>
</feature>
<feature type="binding site" evidence="9">
    <location>
        <position position="149"/>
    </location>
    <ligand>
        <name>1-deoxy-D-xylulose 5-phosphate</name>
        <dbReference type="ChEBI" id="CHEBI:57792"/>
    </ligand>
</feature>
<dbReference type="PANTHER" id="PTHR30525">
    <property type="entry name" value="1-DEOXY-D-XYLULOSE 5-PHOSPHATE REDUCTOISOMERASE"/>
    <property type="match status" value="1"/>
</dbReference>
<protein>
    <recommendedName>
        <fullName evidence="9">1-deoxy-D-xylulose 5-phosphate reductoisomerase</fullName>
        <shortName evidence="9">DXP reductoisomerase</shortName>
        <ecNumber evidence="9">1.1.1.267</ecNumber>
    </recommendedName>
    <alternativeName>
        <fullName evidence="9">1-deoxyxylulose-5-phosphate reductoisomerase</fullName>
    </alternativeName>
    <alternativeName>
        <fullName evidence="9">2-C-methyl-D-erythritol 4-phosphate synthase</fullName>
    </alternativeName>
</protein>
<dbReference type="UniPathway" id="UPA00056">
    <property type="reaction ID" value="UER00092"/>
</dbReference>
<keyword evidence="7 9" id="KW-0414">Isoprene biosynthesis</keyword>
<name>A0A1V4SR05_RUMHU</name>
<evidence type="ECO:0000313" key="14">
    <source>
        <dbReference type="Proteomes" id="UP000191554"/>
    </source>
</evidence>
<dbReference type="NCBIfam" id="TIGR00243">
    <property type="entry name" value="Dxr"/>
    <property type="match status" value="1"/>
</dbReference>
<dbReference type="InterPro" id="IPR013512">
    <property type="entry name" value="DXP_reductoisomerase_N"/>
</dbReference>
<dbReference type="GO" id="GO:0016853">
    <property type="term" value="F:isomerase activity"/>
    <property type="evidence" value="ECO:0007669"/>
    <property type="project" value="UniProtKB-KW"/>
</dbReference>